<comment type="caution">
    <text evidence="2">The sequence shown here is derived from an EMBL/GenBank/DDBJ whole genome shotgun (WGS) entry which is preliminary data.</text>
</comment>
<evidence type="ECO:0000313" key="2">
    <source>
        <dbReference type="EMBL" id="MFC5497725.1"/>
    </source>
</evidence>
<feature type="region of interest" description="Disordered" evidence="1">
    <location>
        <begin position="53"/>
        <end position="72"/>
    </location>
</feature>
<gene>
    <name evidence="2" type="ORF">ACFPOE_09285</name>
</gene>
<protein>
    <recommendedName>
        <fullName evidence="4">Molecular chaperone DnaJ</fullName>
    </recommendedName>
</protein>
<dbReference type="Proteomes" id="UP001596037">
    <property type="component" value="Unassembled WGS sequence"/>
</dbReference>
<accession>A0ABW0NCT4</accession>
<name>A0ABW0NCT4_9BURK</name>
<keyword evidence="3" id="KW-1185">Reference proteome</keyword>
<proteinExistence type="predicted"/>
<evidence type="ECO:0008006" key="4">
    <source>
        <dbReference type="Google" id="ProtNLM"/>
    </source>
</evidence>
<reference evidence="3" key="1">
    <citation type="journal article" date="2019" name="Int. J. Syst. Evol. Microbiol.">
        <title>The Global Catalogue of Microorganisms (GCM) 10K type strain sequencing project: providing services to taxonomists for standard genome sequencing and annotation.</title>
        <authorList>
            <consortium name="The Broad Institute Genomics Platform"/>
            <consortium name="The Broad Institute Genome Sequencing Center for Infectious Disease"/>
            <person name="Wu L."/>
            <person name="Ma J."/>
        </authorList>
    </citation>
    <scope>NUCLEOTIDE SEQUENCE [LARGE SCALE GENOMIC DNA]</scope>
    <source>
        <strain evidence="3">CCUG 57401</strain>
    </source>
</reference>
<dbReference type="RefSeq" id="WP_376849803.1">
    <property type="nucleotide sequence ID" value="NZ_JBHSMF010000006.1"/>
</dbReference>
<organism evidence="2 3">
    <name type="scientific">Caenimonas terrae</name>
    <dbReference type="NCBI Taxonomy" id="696074"/>
    <lineage>
        <taxon>Bacteria</taxon>
        <taxon>Pseudomonadati</taxon>
        <taxon>Pseudomonadota</taxon>
        <taxon>Betaproteobacteria</taxon>
        <taxon>Burkholderiales</taxon>
        <taxon>Comamonadaceae</taxon>
        <taxon>Caenimonas</taxon>
    </lineage>
</organism>
<dbReference type="Gene3D" id="6.20.20.10">
    <property type="match status" value="1"/>
</dbReference>
<feature type="compositionally biased region" description="Pro residues" evidence="1">
    <location>
        <begin position="1"/>
        <end position="10"/>
    </location>
</feature>
<dbReference type="InterPro" id="IPR036410">
    <property type="entry name" value="HSP_DnaJ_Cys-rich_dom_sf"/>
</dbReference>
<evidence type="ECO:0000256" key="1">
    <source>
        <dbReference type="SAM" id="MobiDB-lite"/>
    </source>
</evidence>
<dbReference type="EMBL" id="JBHSMF010000006">
    <property type="protein sequence ID" value="MFC5497725.1"/>
    <property type="molecule type" value="Genomic_DNA"/>
</dbReference>
<feature type="region of interest" description="Disordered" evidence="1">
    <location>
        <begin position="1"/>
        <end position="46"/>
    </location>
</feature>
<dbReference type="SUPFAM" id="SSF57938">
    <property type="entry name" value="DnaJ/Hsp40 cysteine-rich domain"/>
    <property type="match status" value="1"/>
</dbReference>
<evidence type="ECO:0000313" key="3">
    <source>
        <dbReference type="Proteomes" id="UP001596037"/>
    </source>
</evidence>
<sequence length="72" mass="6656">MSTPAPPSPTLGPVDLSESVAGEEDPGASLDLPVGKPSTGGNVCPSCGGSGKLASGTCPACKGSGRSAAASA</sequence>